<dbReference type="GO" id="GO:0005829">
    <property type="term" value="C:cytosol"/>
    <property type="evidence" value="ECO:0007669"/>
    <property type="project" value="TreeGrafter"/>
</dbReference>
<dbReference type="EMBL" id="MDJD01000054">
    <property type="protein sequence ID" value="OEJ99062.1"/>
    <property type="molecule type" value="Genomic_DNA"/>
</dbReference>
<reference evidence="1 2" key="1">
    <citation type="submission" date="2016-05" db="EMBL/GenBank/DDBJ databases">
        <title>Draft Genome Sequence of Algibacter sp. Strain SK-16 Isolated from the Surface Water of Aburatsubo Inlet.</title>
        <authorList>
            <person name="Wong S.-K."/>
            <person name="Yoshizawa S."/>
            <person name="Nakajima Y."/>
            <person name="Ogura Y."/>
            <person name="Tetsuya H."/>
            <person name="Hamasaki K."/>
        </authorList>
    </citation>
    <scope>NUCLEOTIDE SEQUENCE [LARGE SCALE GENOMIC DNA]</scope>
    <source>
        <strain evidence="1 2">SK-16</strain>
    </source>
</reference>
<dbReference type="InterPro" id="IPR036388">
    <property type="entry name" value="WH-like_DNA-bd_sf"/>
</dbReference>
<dbReference type="PANTHER" id="PTHR33221">
    <property type="entry name" value="WINGED HELIX-TURN-HELIX TRANSCRIPTIONAL REGULATOR, RRF2 FAMILY"/>
    <property type="match status" value="1"/>
</dbReference>
<name>A0A1E5SIW7_9FLAO</name>
<dbReference type="STRING" id="1849968.A8C32_07750"/>
<dbReference type="AlphaFoldDB" id="A0A1E5SIW7"/>
<comment type="caution">
    <text evidence="1">The sequence shown here is derived from an EMBL/GenBank/DDBJ whole genome shotgun (WGS) entry which is preliminary data.</text>
</comment>
<dbReference type="InterPro" id="IPR036390">
    <property type="entry name" value="WH_DNA-bd_sf"/>
</dbReference>
<dbReference type="GO" id="GO:0003700">
    <property type="term" value="F:DNA-binding transcription factor activity"/>
    <property type="evidence" value="ECO:0007669"/>
    <property type="project" value="TreeGrafter"/>
</dbReference>
<dbReference type="PROSITE" id="PS51197">
    <property type="entry name" value="HTH_RRF2_2"/>
    <property type="match status" value="1"/>
</dbReference>
<dbReference type="Proteomes" id="UP000095713">
    <property type="component" value="Unassembled WGS sequence"/>
</dbReference>
<keyword evidence="2" id="KW-1185">Reference proteome</keyword>
<dbReference type="InterPro" id="IPR000944">
    <property type="entry name" value="Tscrpt_reg_Rrf2"/>
</dbReference>
<evidence type="ECO:0008006" key="3">
    <source>
        <dbReference type="Google" id="ProtNLM"/>
    </source>
</evidence>
<dbReference type="SUPFAM" id="SSF46785">
    <property type="entry name" value="Winged helix' DNA-binding domain"/>
    <property type="match status" value="1"/>
</dbReference>
<evidence type="ECO:0000313" key="2">
    <source>
        <dbReference type="Proteomes" id="UP000095713"/>
    </source>
</evidence>
<proteinExistence type="predicted"/>
<accession>A0A1E5SIW7</accession>
<sequence>MTLLAVHKDDWLTSTLIASSLNINPVLVRKEISNLKKGDLIESKEGKNGGIRLLKDPNIIYLSDIFILAKGNDHVLSLSNNTPNPKCRVGKKINDRLKVVLKNIDQSINESLKKQTLESFKNQF</sequence>
<evidence type="ECO:0000313" key="1">
    <source>
        <dbReference type="EMBL" id="OEJ99062.1"/>
    </source>
</evidence>
<dbReference type="Gene3D" id="1.10.10.10">
    <property type="entry name" value="Winged helix-like DNA-binding domain superfamily/Winged helix DNA-binding domain"/>
    <property type="match status" value="1"/>
</dbReference>
<dbReference type="PANTHER" id="PTHR33221:SF15">
    <property type="entry name" value="HTH-TYPE TRANSCRIPTIONAL REGULATOR YWGB-RELATED"/>
    <property type="match status" value="1"/>
</dbReference>
<gene>
    <name evidence="1" type="ORF">A8C32_07750</name>
</gene>
<organism evidence="1 2">
    <name type="scientific">Flavivirga aquatica</name>
    <dbReference type="NCBI Taxonomy" id="1849968"/>
    <lineage>
        <taxon>Bacteria</taxon>
        <taxon>Pseudomonadati</taxon>
        <taxon>Bacteroidota</taxon>
        <taxon>Flavobacteriia</taxon>
        <taxon>Flavobacteriales</taxon>
        <taxon>Flavobacteriaceae</taxon>
        <taxon>Flavivirga</taxon>
    </lineage>
</organism>
<dbReference type="Pfam" id="PF02082">
    <property type="entry name" value="Rrf2"/>
    <property type="match status" value="1"/>
</dbReference>
<protein>
    <recommendedName>
        <fullName evidence="3">Rrf2 family transcriptional regulator</fullName>
    </recommendedName>
</protein>